<proteinExistence type="predicted"/>
<keyword evidence="1" id="KW-0472">Membrane</keyword>
<evidence type="ECO:0000313" key="3">
    <source>
        <dbReference type="EMBL" id="QDT39413.1"/>
    </source>
</evidence>
<keyword evidence="1" id="KW-0812">Transmembrane</keyword>
<dbReference type="RefSeq" id="WP_145365548.1">
    <property type="nucleotide sequence ID" value="NZ_CP036268.1"/>
</dbReference>
<evidence type="ECO:0000259" key="2">
    <source>
        <dbReference type="Pfam" id="PF14219"/>
    </source>
</evidence>
<dbReference type="AlphaFoldDB" id="A0A517R6E7"/>
<feature type="transmembrane region" description="Helical" evidence="1">
    <location>
        <begin position="33"/>
        <end position="55"/>
    </location>
</feature>
<dbReference type="Pfam" id="PF14219">
    <property type="entry name" value="DUF4328"/>
    <property type="match status" value="1"/>
</dbReference>
<keyword evidence="4" id="KW-1185">Reference proteome</keyword>
<evidence type="ECO:0000313" key="4">
    <source>
        <dbReference type="Proteomes" id="UP000317318"/>
    </source>
</evidence>
<name>A0A517R6E7_9PLAN</name>
<sequence length="250" mass="27702">MPVEAAPTNSDVGCSEALADYRSGGMLLTVVEYSTSGSIIVLIFLLVCQAIELFAPGVDLLILPNDGSPWSTLTEALLICFIMPVVGTMAISSLMLFYRLAKNTEAFGEGPLFASPTMLVVYFLVPVIKYFLPYRILREIGRIANSKPGSNWRDTPVPSIVHLWWLFSLTEILSIGWMVTAGYLRESDRFSIAVFFYVQGINEVLRFALMAAASWIQLLLFRNLCTSQDRRFVASMSTAGSIDEVSSHYV</sequence>
<feature type="transmembrane region" description="Helical" evidence="1">
    <location>
        <begin position="163"/>
        <end position="184"/>
    </location>
</feature>
<feature type="domain" description="DUF4328" evidence="2">
    <location>
        <begin position="85"/>
        <end position="180"/>
    </location>
</feature>
<protein>
    <recommendedName>
        <fullName evidence="2">DUF4328 domain-containing protein</fullName>
    </recommendedName>
</protein>
<gene>
    <name evidence="3" type="ORF">Pan189_38200</name>
</gene>
<feature type="transmembrane region" description="Helical" evidence="1">
    <location>
        <begin position="112"/>
        <end position="132"/>
    </location>
</feature>
<feature type="transmembrane region" description="Helical" evidence="1">
    <location>
        <begin position="204"/>
        <end position="221"/>
    </location>
</feature>
<dbReference type="Proteomes" id="UP000317318">
    <property type="component" value="Chromosome"/>
</dbReference>
<dbReference type="KEGG" id="svp:Pan189_38200"/>
<accession>A0A517R6E7</accession>
<dbReference type="InterPro" id="IPR025565">
    <property type="entry name" value="DUF4328"/>
</dbReference>
<reference evidence="3 4" key="1">
    <citation type="submission" date="2019-02" db="EMBL/GenBank/DDBJ databases">
        <title>Deep-cultivation of Planctomycetes and their phenomic and genomic characterization uncovers novel biology.</title>
        <authorList>
            <person name="Wiegand S."/>
            <person name="Jogler M."/>
            <person name="Boedeker C."/>
            <person name="Pinto D."/>
            <person name="Vollmers J."/>
            <person name="Rivas-Marin E."/>
            <person name="Kohn T."/>
            <person name="Peeters S.H."/>
            <person name="Heuer A."/>
            <person name="Rast P."/>
            <person name="Oberbeckmann S."/>
            <person name="Bunk B."/>
            <person name="Jeske O."/>
            <person name="Meyerdierks A."/>
            <person name="Storesund J.E."/>
            <person name="Kallscheuer N."/>
            <person name="Luecker S."/>
            <person name="Lage O.M."/>
            <person name="Pohl T."/>
            <person name="Merkel B.J."/>
            <person name="Hornburger P."/>
            <person name="Mueller R.-W."/>
            <person name="Bruemmer F."/>
            <person name="Labrenz M."/>
            <person name="Spormann A.M."/>
            <person name="Op den Camp H."/>
            <person name="Overmann J."/>
            <person name="Amann R."/>
            <person name="Jetten M.S.M."/>
            <person name="Mascher T."/>
            <person name="Medema M.H."/>
            <person name="Devos D.P."/>
            <person name="Kaster A.-K."/>
            <person name="Ovreas L."/>
            <person name="Rohde M."/>
            <person name="Galperin M.Y."/>
            <person name="Jogler C."/>
        </authorList>
    </citation>
    <scope>NUCLEOTIDE SEQUENCE [LARGE SCALE GENOMIC DNA]</scope>
    <source>
        <strain evidence="3 4">Pan189</strain>
    </source>
</reference>
<keyword evidence="1" id="KW-1133">Transmembrane helix</keyword>
<dbReference type="OrthoDB" id="4174975at2"/>
<dbReference type="EMBL" id="CP036268">
    <property type="protein sequence ID" value="QDT39413.1"/>
    <property type="molecule type" value="Genomic_DNA"/>
</dbReference>
<organism evidence="3 4">
    <name type="scientific">Stratiformator vulcanicus</name>
    <dbReference type="NCBI Taxonomy" id="2527980"/>
    <lineage>
        <taxon>Bacteria</taxon>
        <taxon>Pseudomonadati</taxon>
        <taxon>Planctomycetota</taxon>
        <taxon>Planctomycetia</taxon>
        <taxon>Planctomycetales</taxon>
        <taxon>Planctomycetaceae</taxon>
        <taxon>Stratiformator</taxon>
    </lineage>
</organism>
<feature type="transmembrane region" description="Helical" evidence="1">
    <location>
        <begin position="76"/>
        <end position="100"/>
    </location>
</feature>
<evidence type="ECO:0000256" key="1">
    <source>
        <dbReference type="SAM" id="Phobius"/>
    </source>
</evidence>